<keyword evidence="10" id="KW-0482">Metalloprotease</keyword>
<dbReference type="EC" id="3.4.24.-" evidence="14"/>
<name>A0ABX2W9F3_9ENTR</name>
<evidence type="ECO:0000256" key="5">
    <source>
        <dbReference type="ARBA" id="ARBA00022692"/>
    </source>
</evidence>
<keyword evidence="15" id="KW-1185">Reference proteome</keyword>
<feature type="transmembrane region" description="Helical" evidence="12">
    <location>
        <begin position="7"/>
        <end position="25"/>
    </location>
</feature>
<sequence>MKNKGFLYIFVIPVLITLYGFFQLYRMSDGLSPSDYDYNEMALRHFLSTIGLISSLLSLFISGAAMALCRYSTTVARKSQNTLVIMFNRCRKVFPFMMLGQIVFCGLSIIFYAFSEIAWIVSAFEMDAGSYKLLTLIGMGVLGVLWILIKSLINIKNCFAMFQPTPSLVIGHNVSEQQAAGLWQWVRELAAKINAVIPDNIVVGMEECFYVTANSVQLVDGEHLTGNTLYFPVTYARFMSEDEIAAVVGHELGHFTGQDTQYSLRFTPLYSGLQNSLEQVAIKAMGNSWIDNIVIYPALYIGNYFLKNLDETVNYWSRIREHAADAVGAKASSEQAFSSALLRICALSDDISQQIHRLYQGKFNDPDLAATVFEALKSRETIDAKAQLENSTTHPLDSHPPTSLRIAALNVQVDDALLIQASRPVSEHDYHNMDKWFADPQGLCQQLTQALKKELGEQGEQIRKELEAVSQIVAPEETLTFRLGKKNVWFMGGFAMVLFIIAAWVTSLIFSGPGAAGSTQVKVAAWTAGFSLFFALASVAMYRKTLQPLFTLSNDSILSVQLNKPVMLVDIEDISMRVIQSNCYLDLIMREDAELPISLLGRFSRSIAVVTKKHKITMIIAGTLLKEGCNEKISFDELYELLAKYLQAAHARRVLIELNS</sequence>
<evidence type="ECO:0000256" key="7">
    <source>
        <dbReference type="ARBA" id="ARBA00022801"/>
    </source>
</evidence>
<dbReference type="PANTHER" id="PTHR43221:SF1">
    <property type="entry name" value="PROTEASE HTPX"/>
    <property type="match status" value="1"/>
</dbReference>
<evidence type="ECO:0000259" key="13">
    <source>
        <dbReference type="Pfam" id="PF01435"/>
    </source>
</evidence>
<feature type="transmembrane region" description="Helical" evidence="12">
    <location>
        <begin position="93"/>
        <end position="114"/>
    </location>
</feature>
<evidence type="ECO:0000256" key="6">
    <source>
        <dbReference type="ARBA" id="ARBA00022723"/>
    </source>
</evidence>
<dbReference type="EMBL" id="LXEQ01000034">
    <property type="protein sequence ID" value="OAT27943.1"/>
    <property type="molecule type" value="Genomic_DNA"/>
</dbReference>
<accession>A0ABX2W9F3</accession>
<organism evidence="14 15">
    <name type="scientific">Buttiauxella ferragutiae ATCC 51602</name>
    <dbReference type="NCBI Taxonomy" id="1354252"/>
    <lineage>
        <taxon>Bacteria</taxon>
        <taxon>Pseudomonadati</taxon>
        <taxon>Pseudomonadota</taxon>
        <taxon>Gammaproteobacteria</taxon>
        <taxon>Enterobacterales</taxon>
        <taxon>Enterobacteriaceae</taxon>
        <taxon>Buttiauxella</taxon>
    </lineage>
</organism>
<evidence type="ECO:0000256" key="9">
    <source>
        <dbReference type="ARBA" id="ARBA00022989"/>
    </source>
</evidence>
<comment type="cofactor">
    <cofactor evidence="1">
        <name>Zn(2+)</name>
        <dbReference type="ChEBI" id="CHEBI:29105"/>
    </cofactor>
</comment>
<evidence type="ECO:0000256" key="2">
    <source>
        <dbReference type="ARBA" id="ARBA00004651"/>
    </source>
</evidence>
<keyword evidence="9 12" id="KW-1133">Transmembrane helix</keyword>
<dbReference type="InterPro" id="IPR050083">
    <property type="entry name" value="HtpX_protease"/>
</dbReference>
<proteinExistence type="predicted"/>
<gene>
    <name evidence="14" type="ORF">M976_02079</name>
</gene>
<keyword evidence="4" id="KW-0645">Protease</keyword>
<evidence type="ECO:0000313" key="14">
    <source>
        <dbReference type="EMBL" id="OAT27943.1"/>
    </source>
</evidence>
<dbReference type="Proteomes" id="UP000078407">
    <property type="component" value="Unassembled WGS sequence"/>
</dbReference>
<keyword evidence="6" id="KW-0479">Metal-binding</keyword>
<evidence type="ECO:0000256" key="11">
    <source>
        <dbReference type="ARBA" id="ARBA00023136"/>
    </source>
</evidence>
<feature type="transmembrane region" description="Helical" evidence="12">
    <location>
        <begin position="488"/>
        <end position="511"/>
    </location>
</feature>
<keyword evidence="11 12" id="KW-0472">Membrane</keyword>
<evidence type="ECO:0000256" key="1">
    <source>
        <dbReference type="ARBA" id="ARBA00001947"/>
    </source>
</evidence>
<evidence type="ECO:0000256" key="4">
    <source>
        <dbReference type="ARBA" id="ARBA00022670"/>
    </source>
</evidence>
<comment type="subcellular location">
    <subcellularLocation>
        <location evidence="2">Cell membrane</location>
        <topology evidence="2">Multi-pass membrane protein</topology>
    </subcellularLocation>
</comment>
<dbReference type="PANTHER" id="PTHR43221">
    <property type="entry name" value="PROTEASE HTPX"/>
    <property type="match status" value="1"/>
</dbReference>
<feature type="transmembrane region" description="Helical" evidence="12">
    <location>
        <begin position="45"/>
        <end position="72"/>
    </location>
</feature>
<comment type="caution">
    <text evidence="14">The sequence shown here is derived from an EMBL/GenBank/DDBJ whole genome shotgun (WGS) entry which is preliminary data.</text>
</comment>
<evidence type="ECO:0000256" key="12">
    <source>
        <dbReference type="SAM" id="Phobius"/>
    </source>
</evidence>
<dbReference type="GO" id="GO:0016787">
    <property type="term" value="F:hydrolase activity"/>
    <property type="evidence" value="ECO:0007669"/>
    <property type="project" value="UniProtKB-KW"/>
</dbReference>
<keyword evidence="5 12" id="KW-0812">Transmembrane</keyword>
<feature type="domain" description="Peptidase M48" evidence="13">
    <location>
        <begin position="238"/>
        <end position="410"/>
    </location>
</feature>
<dbReference type="InterPro" id="IPR001915">
    <property type="entry name" value="Peptidase_M48"/>
</dbReference>
<dbReference type="CDD" id="cd07328">
    <property type="entry name" value="M48_Ste24p_like"/>
    <property type="match status" value="1"/>
</dbReference>
<reference evidence="14 15" key="1">
    <citation type="submission" date="2016-04" db="EMBL/GenBank/DDBJ databases">
        <title>ATOL: Assembling a taxonomically balanced genome-scale reconstruction of the evolutionary history of the Enterobacteriaceae.</title>
        <authorList>
            <person name="Plunkett G.III."/>
            <person name="Neeno-Eckwall E.C."/>
            <person name="Glasner J.D."/>
            <person name="Perna N.T."/>
        </authorList>
    </citation>
    <scope>NUCLEOTIDE SEQUENCE [LARGE SCALE GENOMIC DNA]</scope>
    <source>
        <strain evidence="14 15">ATCC 51602</strain>
    </source>
</reference>
<evidence type="ECO:0000256" key="8">
    <source>
        <dbReference type="ARBA" id="ARBA00022833"/>
    </source>
</evidence>
<evidence type="ECO:0000313" key="15">
    <source>
        <dbReference type="Proteomes" id="UP000078407"/>
    </source>
</evidence>
<feature type="transmembrane region" description="Helical" evidence="12">
    <location>
        <begin position="134"/>
        <end position="153"/>
    </location>
</feature>
<evidence type="ECO:0000256" key="3">
    <source>
        <dbReference type="ARBA" id="ARBA00022475"/>
    </source>
</evidence>
<dbReference type="Gene3D" id="3.30.2010.10">
    <property type="entry name" value="Metalloproteases ('zincins'), catalytic domain"/>
    <property type="match status" value="1"/>
</dbReference>
<protein>
    <submittedName>
        <fullName evidence="14">M48 family peptidase</fullName>
        <ecNumber evidence="14">3.4.24.-</ecNumber>
    </submittedName>
</protein>
<dbReference type="RefSeq" id="WP_064544441.1">
    <property type="nucleotide sequence ID" value="NZ_LXEQ01000034.1"/>
</dbReference>
<dbReference type="Pfam" id="PF01435">
    <property type="entry name" value="Peptidase_M48"/>
    <property type="match status" value="1"/>
</dbReference>
<keyword evidence="8" id="KW-0862">Zinc</keyword>
<feature type="transmembrane region" description="Helical" evidence="12">
    <location>
        <begin position="523"/>
        <end position="542"/>
    </location>
</feature>
<keyword evidence="7 14" id="KW-0378">Hydrolase</keyword>
<evidence type="ECO:0000256" key="10">
    <source>
        <dbReference type="ARBA" id="ARBA00023049"/>
    </source>
</evidence>
<keyword evidence="3" id="KW-1003">Cell membrane</keyword>